<dbReference type="OrthoDB" id="9788465at2"/>
<dbReference type="InterPro" id="IPR009921">
    <property type="entry name" value="YehS-like"/>
</dbReference>
<proteinExistence type="predicted"/>
<dbReference type="PANTHER" id="PTHR37805:SF1">
    <property type="entry name" value="CYTOPLASMIC PROTEIN"/>
    <property type="match status" value="1"/>
</dbReference>
<accession>E3H7A2</accession>
<evidence type="ECO:0000313" key="1">
    <source>
        <dbReference type="EMBL" id="ADO82583.1"/>
    </source>
</evidence>
<gene>
    <name evidence="1" type="ordered locus">Ilyop_0797</name>
</gene>
<name>E3H7A2_ILYPC</name>
<organism evidence="1 2">
    <name type="scientific">Ilyobacter polytropus (strain ATCC 51220 / DSM 2926 / LMG 16218 / CuHBu1)</name>
    <dbReference type="NCBI Taxonomy" id="572544"/>
    <lineage>
        <taxon>Bacteria</taxon>
        <taxon>Fusobacteriati</taxon>
        <taxon>Fusobacteriota</taxon>
        <taxon>Fusobacteriia</taxon>
        <taxon>Fusobacteriales</taxon>
        <taxon>Fusobacteriaceae</taxon>
        <taxon>Ilyobacter</taxon>
    </lineage>
</organism>
<dbReference type="RefSeq" id="WP_013387253.1">
    <property type="nucleotide sequence ID" value="NC_014632.1"/>
</dbReference>
<dbReference type="Proteomes" id="UP000006875">
    <property type="component" value="Chromosome"/>
</dbReference>
<evidence type="ECO:0000313" key="2">
    <source>
        <dbReference type="Proteomes" id="UP000006875"/>
    </source>
</evidence>
<dbReference type="KEGG" id="ipo:Ilyop_0797"/>
<dbReference type="STRING" id="572544.Ilyop_0797"/>
<reference evidence="1 2" key="1">
    <citation type="journal article" date="2010" name="Stand. Genomic Sci.">
        <title>Complete genome sequence of Ilyobacter polytropus type strain (CuHbu1).</title>
        <authorList>
            <person name="Sikorski J."/>
            <person name="Chertkov O."/>
            <person name="Lapidus A."/>
            <person name="Nolan M."/>
            <person name="Lucas S."/>
            <person name="Del Rio T.G."/>
            <person name="Tice H."/>
            <person name="Cheng J.F."/>
            <person name="Tapia R."/>
            <person name="Han C."/>
            <person name="Goodwin L."/>
            <person name="Pitluck S."/>
            <person name="Liolios K."/>
            <person name="Ivanova N."/>
            <person name="Mavromatis K."/>
            <person name="Mikhailova N."/>
            <person name="Pati A."/>
            <person name="Chen A."/>
            <person name="Palaniappan K."/>
            <person name="Land M."/>
            <person name="Hauser L."/>
            <person name="Chang Y.J."/>
            <person name="Jeffries C.D."/>
            <person name="Brambilla E."/>
            <person name="Yasawong M."/>
            <person name="Rohde M."/>
            <person name="Pukall R."/>
            <person name="Spring S."/>
            <person name="Goker M."/>
            <person name="Woyke T."/>
            <person name="Bristow J."/>
            <person name="Eisen J.A."/>
            <person name="Markowitz V."/>
            <person name="Hugenholtz P."/>
            <person name="Kyrpides N.C."/>
            <person name="Klenk H.P."/>
        </authorList>
    </citation>
    <scope>NUCLEOTIDE SEQUENCE [LARGE SCALE GENOMIC DNA]</scope>
    <source>
        <strain evidence="2">ATCC 51220 / DSM 2926 / LMG 16218 / CuHBu1</strain>
    </source>
</reference>
<dbReference type="EMBL" id="CP002281">
    <property type="protein sequence ID" value="ADO82583.1"/>
    <property type="molecule type" value="Genomic_DNA"/>
</dbReference>
<dbReference type="HOGENOM" id="CLU_087517_1_0_0"/>
<dbReference type="Pfam" id="PF07308">
    <property type="entry name" value="DUF1456"/>
    <property type="match status" value="2"/>
</dbReference>
<sequence length="155" mass="17979">MSNNDIMRGFRYALDIKDSEMVEAFKISGYELTVEDLKNFLKKDSEEGQVKCNDRIMTLFLDGFITLKRGKKEPKEGEVKKPEKKLTNNMILKKMQISLNLRSDDMLKIFKAAGLELSNSELSALFRNKSHKNYMECGDKFMRNFLKGLTITYRG</sequence>
<evidence type="ECO:0008006" key="3">
    <source>
        <dbReference type="Google" id="ProtNLM"/>
    </source>
</evidence>
<protein>
    <recommendedName>
        <fullName evidence="3">Cytoplasmic protein</fullName>
    </recommendedName>
</protein>
<dbReference type="eggNOG" id="COG4807">
    <property type="taxonomic scope" value="Bacteria"/>
</dbReference>
<dbReference type="PANTHER" id="PTHR37805">
    <property type="entry name" value="CYTOPLASMIC PROTEIN-RELATED"/>
    <property type="match status" value="1"/>
</dbReference>
<keyword evidence="2" id="KW-1185">Reference proteome</keyword>
<dbReference type="AlphaFoldDB" id="E3H7A2"/>